<dbReference type="InterPro" id="IPR051200">
    <property type="entry name" value="Host-pathogen_enzymatic-act"/>
</dbReference>
<dbReference type="Gene3D" id="2.130.10.10">
    <property type="entry name" value="YVTN repeat-like/Quinoprotein amine dehydrogenase"/>
    <property type="match status" value="1"/>
</dbReference>
<evidence type="ECO:0008006" key="3">
    <source>
        <dbReference type="Google" id="ProtNLM"/>
    </source>
</evidence>
<protein>
    <recommendedName>
        <fullName evidence="3">DUF4374 domain-containing protein</fullName>
    </recommendedName>
</protein>
<dbReference type="PANTHER" id="PTHR47197:SF3">
    <property type="entry name" value="DIHYDRO-HEME D1 DEHYDROGENASE"/>
    <property type="match status" value="1"/>
</dbReference>
<dbReference type="OrthoDB" id="867741at2"/>
<dbReference type="PANTHER" id="PTHR47197">
    <property type="entry name" value="PROTEIN NIRF"/>
    <property type="match status" value="1"/>
</dbReference>
<evidence type="ECO:0000313" key="2">
    <source>
        <dbReference type="Proteomes" id="UP000239590"/>
    </source>
</evidence>
<dbReference type="SUPFAM" id="SSF51004">
    <property type="entry name" value="C-terminal (heme d1) domain of cytochrome cd1-nitrite reductase"/>
    <property type="match status" value="1"/>
</dbReference>
<reference evidence="2" key="1">
    <citation type="submission" date="2018-02" db="EMBL/GenBank/DDBJ databases">
        <title>Genome sequencing of Solimonas sp. HR-BB.</title>
        <authorList>
            <person name="Lee Y."/>
            <person name="Jeon C.O."/>
        </authorList>
    </citation>
    <scope>NUCLEOTIDE SEQUENCE [LARGE SCALE GENOMIC DNA]</scope>
    <source>
        <strain evidence="2">HR-U</strain>
    </source>
</reference>
<dbReference type="Proteomes" id="UP000239590">
    <property type="component" value="Unassembled WGS sequence"/>
</dbReference>
<comment type="caution">
    <text evidence="1">The sequence shown here is derived from an EMBL/GenBank/DDBJ whole genome shotgun (WGS) entry which is preliminary data.</text>
</comment>
<dbReference type="InterPro" id="IPR011048">
    <property type="entry name" value="Haem_d1_sf"/>
</dbReference>
<gene>
    <name evidence="1" type="ORF">C5O19_21615</name>
</gene>
<name>A0A2S7IGD9_9BACT</name>
<dbReference type="PROSITE" id="PS51257">
    <property type="entry name" value="PROKAR_LIPOPROTEIN"/>
    <property type="match status" value="1"/>
</dbReference>
<evidence type="ECO:0000313" key="1">
    <source>
        <dbReference type="EMBL" id="PQA54353.1"/>
    </source>
</evidence>
<dbReference type="RefSeq" id="WP_104715478.1">
    <property type="nucleotide sequence ID" value="NZ_PTRA01000006.1"/>
</dbReference>
<dbReference type="AlphaFoldDB" id="A0A2S7IGD9"/>
<keyword evidence="2" id="KW-1185">Reference proteome</keyword>
<organism evidence="1 2">
    <name type="scientific">Siphonobacter curvatus</name>
    <dbReference type="NCBI Taxonomy" id="2094562"/>
    <lineage>
        <taxon>Bacteria</taxon>
        <taxon>Pseudomonadati</taxon>
        <taxon>Bacteroidota</taxon>
        <taxon>Cytophagia</taxon>
        <taxon>Cytophagales</taxon>
        <taxon>Cytophagaceae</taxon>
        <taxon>Siphonobacter</taxon>
    </lineage>
</organism>
<sequence length="407" mass="43562">MKRTFRNLGLFMLASAAFLSCQKDNAVEDSSTREHRFLRVLVSDQESKQLTQINPYDGTTSTFDAKYPLANLYTTASQRFAAVLYQGQNLVEVFDSGFESHVDHVDQKGTPKFGSITATGLKPTHFKSRGQESLIFNDGDGTLSLGNETNFHTAGAQMQVINAGLVPHHGAMAAFDNGTYAVTSAPASGKSPNRVLVIDKQGKTTHASTQEVGAIHGNATDGAHAVFGAYTSAEATSGGVLVVESNGEQRMIANPAGFGAYRLGSIYYAAAAKKFIGFVATKGAYLIDLSSNQITPIYAGTDAFQCKVDYAGNRLLVLSLDGKLRVYDLASNRLIKEGNVIGTTDAGATYKPILEATNRFAYIALPTTGEVHQINLETLATTTKHKVSAKPVRLTLLGFESSEGHND</sequence>
<accession>A0A2S7IGD9</accession>
<proteinExistence type="predicted"/>
<dbReference type="InterPro" id="IPR015943">
    <property type="entry name" value="WD40/YVTN_repeat-like_dom_sf"/>
</dbReference>
<dbReference type="EMBL" id="PTRA01000006">
    <property type="protein sequence ID" value="PQA54353.1"/>
    <property type="molecule type" value="Genomic_DNA"/>
</dbReference>